<sequence length="123" mass="14144">MYNKFRTSRAYASARKQQKTAQRKVFWDSFGEITPSEWASAKLSMDKLSSEDPDFKIGVSNDSIKGRANLPRLDYKLGWLPNGHRYRLDAKKKPVSKIASFKPRKDDDDLLSAEEFEQLLATL</sequence>
<proteinExistence type="predicted"/>
<dbReference type="RefSeq" id="WP_125448059.1">
    <property type="nucleotide sequence ID" value="NZ_RJNH01000013.1"/>
</dbReference>
<dbReference type="AlphaFoldDB" id="A0A3R9PEJ6"/>
<accession>A0A3R9PEJ6</accession>
<reference evidence="1 2" key="1">
    <citation type="submission" date="2018-11" db="EMBL/GenBank/DDBJ databases">
        <title>Species Designations Belie Phenotypic and Genotypic Heterogeneity in Oral Streptococci.</title>
        <authorList>
            <person name="Velsko I."/>
        </authorList>
    </citation>
    <scope>NUCLEOTIDE SEQUENCE [LARGE SCALE GENOMIC DNA]</scope>
    <source>
        <strain evidence="1 2">BCC15</strain>
    </source>
</reference>
<name>A0A3R9PEJ6_STRMT</name>
<comment type="caution">
    <text evidence="1">The sequence shown here is derived from an EMBL/GenBank/DDBJ whole genome shotgun (WGS) entry which is preliminary data.</text>
</comment>
<evidence type="ECO:0000313" key="1">
    <source>
        <dbReference type="EMBL" id="RSI59610.1"/>
    </source>
</evidence>
<protein>
    <submittedName>
        <fullName evidence="1">Uncharacterized protein</fullName>
    </submittedName>
</protein>
<organism evidence="1 2">
    <name type="scientific">Streptococcus mitis</name>
    <dbReference type="NCBI Taxonomy" id="28037"/>
    <lineage>
        <taxon>Bacteria</taxon>
        <taxon>Bacillati</taxon>
        <taxon>Bacillota</taxon>
        <taxon>Bacilli</taxon>
        <taxon>Lactobacillales</taxon>
        <taxon>Streptococcaceae</taxon>
        <taxon>Streptococcus</taxon>
        <taxon>Streptococcus mitis group</taxon>
    </lineage>
</organism>
<gene>
    <name evidence="1" type="ORF">D8865_09055</name>
</gene>
<evidence type="ECO:0000313" key="2">
    <source>
        <dbReference type="Proteomes" id="UP000278653"/>
    </source>
</evidence>
<dbReference type="Proteomes" id="UP000278653">
    <property type="component" value="Unassembled WGS sequence"/>
</dbReference>
<dbReference type="EMBL" id="RJNH01000013">
    <property type="protein sequence ID" value="RSI59610.1"/>
    <property type="molecule type" value="Genomic_DNA"/>
</dbReference>